<feature type="transmembrane region" description="Helical" evidence="7">
    <location>
        <begin position="20"/>
        <end position="42"/>
    </location>
</feature>
<protein>
    <submittedName>
        <fullName evidence="9">Phosphatase PAP2 family protein</fullName>
    </submittedName>
</protein>
<reference evidence="9 10" key="1">
    <citation type="submission" date="2019-10" db="EMBL/GenBank/DDBJ databases">
        <title>Deinococcus sp. isolated from soil.</title>
        <authorList>
            <person name="Li Y."/>
            <person name="Wang J."/>
        </authorList>
    </citation>
    <scope>NUCLEOTIDE SEQUENCE [LARGE SCALE GENOMIC DNA]</scope>
    <source>
        <strain evidence="9 10">SDU3-2</strain>
    </source>
</reference>
<dbReference type="Proteomes" id="UP000484842">
    <property type="component" value="Unassembled WGS sequence"/>
</dbReference>
<dbReference type="InterPro" id="IPR000326">
    <property type="entry name" value="PAP2/HPO"/>
</dbReference>
<dbReference type="InterPro" id="IPR036938">
    <property type="entry name" value="PAP2/HPO_sf"/>
</dbReference>
<keyword evidence="5 7" id="KW-1133">Transmembrane helix</keyword>
<dbReference type="SUPFAM" id="SSF48317">
    <property type="entry name" value="Acid phosphatase/Vanadium-dependent haloperoxidase"/>
    <property type="match status" value="1"/>
</dbReference>
<feature type="domain" description="Phosphatidic acid phosphatase type 2/haloperoxidase" evidence="8">
    <location>
        <begin position="104"/>
        <end position="214"/>
    </location>
</feature>
<evidence type="ECO:0000259" key="8">
    <source>
        <dbReference type="SMART" id="SM00014"/>
    </source>
</evidence>
<evidence type="ECO:0000256" key="4">
    <source>
        <dbReference type="ARBA" id="ARBA00022801"/>
    </source>
</evidence>
<evidence type="ECO:0000313" key="10">
    <source>
        <dbReference type="Proteomes" id="UP000484842"/>
    </source>
</evidence>
<evidence type="ECO:0000256" key="7">
    <source>
        <dbReference type="SAM" id="Phobius"/>
    </source>
</evidence>
<dbReference type="Gene3D" id="1.20.144.10">
    <property type="entry name" value="Phosphatidic acid phosphatase type 2/haloperoxidase"/>
    <property type="match status" value="2"/>
</dbReference>
<comment type="caution">
    <text evidence="9">The sequence shown here is derived from an EMBL/GenBank/DDBJ whole genome shotgun (WGS) entry which is preliminary data.</text>
</comment>
<sequence length="230" mass="25493">MTPASSTSGPLRHLLAFVRAHWRTLLLLFFGLLVPLLIFVSIAEDVFEKEPFAFEKPLMLALHAGQSPFLDRVAAAFSLLGSARGMVPVTLVLVLLFYRVRHRLGYFLAISLGGVALINVLLKNVFDRSRPAFWTPILPEPDYSFPSGHAMFASALATSLVVLLWPTRWRAPALILGVLYVLGMMWSRVYIGVHYPTDVLGGALFSLAWVVALTRALRIHPAFPVKSREG</sequence>
<dbReference type="PANTHER" id="PTHR14969">
    <property type="entry name" value="SPHINGOSINE-1-PHOSPHATE PHOSPHOHYDROLASE"/>
    <property type="match status" value="1"/>
</dbReference>
<evidence type="ECO:0000256" key="6">
    <source>
        <dbReference type="ARBA" id="ARBA00023136"/>
    </source>
</evidence>
<keyword evidence="2" id="KW-1003">Cell membrane</keyword>
<feature type="transmembrane region" description="Helical" evidence="7">
    <location>
        <begin position="199"/>
        <end position="217"/>
    </location>
</feature>
<dbReference type="AlphaFoldDB" id="A0A7X1NUW9"/>
<dbReference type="SMART" id="SM00014">
    <property type="entry name" value="acidPPc"/>
    <property type="match status" value="1"/>
</dbReference>
<evidence type="ECO:0000256" key="1">
    <source>
        <dbReference type="ARBA" id="ARBA00004651"/>
    </source>
</evidence>
<proteinExistence type="predicted"/>
<name>A0A7X1NUW9_9DEIO</name>
<gene>
    <name evidence="9" type="ORF">F8S09_05585</name>
</gene>
<feature type="transmembrane region" description="Helical" evidence="7">
    <location>
        <begin position="104"/>
        <end position="126"/>
    </location>
</feature>
<evidence type="ECO:0000256" key="5">
    <source>
        <dbReference type="ARBA" id="ARBA00022989"/>
    </source>
</evidence>
<feature type="transmembrane region" description="Helical" evidence="7">
    <location>
        <begin position="173"/>
        <end position="193"/>
    </location>
</feature>
<dbReference type="CDD" id="cd03392">
    <property type="entry name" value="PAP2_like_2"/>
    <property type="match status" value="1"/>
</dbReference>
<dbReference type="EMBL" id="WBSL01000001">
    <property type="protein sequence ID" value="MPY66170.1"/>
    <property type="molecule type" value="Genomic_DNA"/>
</dbReference>
<feature type="transmembrane region" description="Helical" evidence="7">
    <location>
        <begin position="73"/>
        <end position="97"/>
    </location>
</feature>
<organism evidence="9 10">
    <name type="scientific">Deinococcus terrestris</name>
    <dbReference type="NCBI Taxonomy" id="2651870"/>
    <lineage>
        <taxon>Bacteria</taxon>
        <taxon>Thermotogati</taxon>
        <taxon>Deinococcota</taxon>
        <taxon>Deinococci</taxon>
        <taxon>Deinococcales</taxon>
        <taxon>Deinococcaceae</taxon>
        <taxon>Deinococcus</taxon>
    </lineage>
</organism>
<evidence type="ECO:0000256" key="2">
    <source>
        <dbReference type="ARBA" id="ARBA00022475"/>
    </source>
</evidence>
<comment type="subcellular location">
    <subcellularLocation>
        <location evidence="1">Cell membrane</location>
        <topology evidence="1">Multi-pass membrane protein</topology>
    </subcellularLocation>
</comment>
<evidence type="ECO:0000313" key="9">
    <source>
        <dbReference type="EMBL" id="MPY66170.1"/>
    </source>
</evidence>
<dbReference type="PANTHER" id="PTHR14969:SF62">
    <property type="entry name" value="DECAPRENYLPHOSPHORYL-5-PHOSPHORIBOSE PHOSPHATASE RV3807C-RELATED"/>
    <property type="match status" value="1"/>
</dbReference>
<dbReference type="GO" id="GO:0005886">
    <property type="term" value="C:plasma membrane"/>
    <property type="evidence" value="ECO:0007669"/>
    <property type="project" value="UniProtKB-SubCell"/>
</dbReference>
<accession>A0A7X1NUW9</accession>
<keyword evidence="4" id="KW-0378">Hydrolase</keyword>
<keyword evidence="10" id="KW-1185">Reference proteome</keyword>
<dbReference type="GO" id="GO:0016787">
    <property type="term" value="F:hydrolase activity"/>
    <property type="evidence" value="ECO:0007669"/>
    <property type="project" value="UniProtKB-KW"/>
</dbReference>
<keyword evidence="6 7" id="KW-0472">Membrane</keyword>
<feature type="transmembrane region" description="Helical" evidence="7">
    <location>
        <begin position="146"/>
        <end position="166"/>
    </location>
</feature>
<dbReference type="Pfam" id="PF01569">
    <property type="entry name" value="PAP2"/>
    <property type="match status" value="1"/>
</dbReference>
<evidence type="ECO:0000256" key="3">
    <source>
        <dbReference type="ARBA" id="ARBA00022692"/>
    </source>
</evidence>
<keyword evidence="3 7" id="KW-0812">Transmembrane</keyword>